<evidence type="ECO:0000313" key="4">
    <source>
        <dbReference type="Proteomes" id="UP000238823"/>
    </source>
</evidence>
<dbReference type="AlphaFoldDB" id="A0A2S9XPR5"/>
<evidence type="ECO:0000313" key="3">
    <source>
        <dbReference type="EMBL" id="PRP94853.1"/>
    </source>
</evidence>
<dbReference type="Proteomes" id="UP000238823">
    <property type="component" value="Unassembled WGS sequence"/>
</dbReference>
<accession>A0A2S9XPR5</accession>
<dbReference type="OrthoDB" id="9157352at2"/>
<feature type="region of interest" description="Disordered" evidence="1">
    <location>
        <begin position="1"/>
        <end position="42"/>
    </location>
</feature>
<dbReference type="Pfam" id="PF09527">
    <property type="entry name" value="ATPase_gene1"/>
    <property type="match status" value="1"/>
</dbReference>
<sequence>MSKNAAEPEPAPDSEPSRADRLARQLEQQARRHQRNNRGRAPSLWQQVARVGTLGWMIVLPIVAGALVGHLLDLRFDSGVRWALALMFLGLITGGYALYRAMQEGMASRGER</sequence>
<organism evidence="3 4">
    <name type="scientific">Enhygromyxa salina</name>
    <dbReference type="NCBI Taxonomy" id="215803"/>
    <lineage>
        <taxon>Bacteria</taxon>
        <taxon>Pseudomonadati</taxon>
        <taxon>Myxococcota</taxon>
        <taxon>Polyangia</taxon>
        <taxon>Nannocystales</taxon>
        <taxon>Nannocystaceae</taxon>
        <taxon>Enhygromyxa</taxon>
    </lineage>
</organism>
<proteinExistence type="predicted"/>
<keyword evidence="2" id="KW-1133">Transmembrane helix</keyword>
<comment type="caution">
    <text evidence="3">The sequence shown here is derived from an EMBL/GenBank/DDBJ whole genome shotgun (WGS) entry which is preliminary data.</text>
</comment>
<keyword evidence="2" id="KW-0812">Transmembrane</keyword>
<feature type="transmembrane region" description="Helical" evidence="2">
    <location>
        <begin position="80"/>
        <end position="99"/>
    </location>
</feature>
<keyword evidence="2" id="KW-0472">Membrane</keyword>
<name>A0A2S9XPR5_9BACT</name>
<evidence type="ECO:0000256" key="1">
    <source>
        <dbReference type="SAM" id="MobiDB-lite"/>
    </source>
</evidence>
<dbReference type="InterPro" id="IPR032820">
    <property type="entry name" value="ATPase_put"/>
</dbReference>
<evidence type="ECO:0000256" key="2">
    <source>
        <dbReference type="SAM" id="Phobius"/>
    </source>
</evidence>
<feature type="transmembrane region" description="Helical" evidence="2">
    <location>
        <begin position="48"/>
        <end position="68"/>
    </location>
</feature>
<reference evidence="3 4" key="1">
    <citation type="submission" date="2018-03" db="EMBL/GenBank/DDBJ databases">
        <title>Draft Genome Sequences of the Obligatory Marine Myxobacteria Enhygromyxa salina SWB007.</title>
        <authorList>
            <person name="Poehlein A."/>
            <person name="Moghaddam J.A."/>
            <person name="Harms H."/>
            <person name="Alanjari M."/>
            <person name="Koenig G.M."/>
            <person name="Daniel R."/>
            <person name="Schaeberle T.F."/>
        </authorList>
    </citation>
    <scope>NUCLEOTIDE SEQUENCE [LARGE SCALE GENOMIC DNA]</scope>
    <source>
        <strain evidence="3 4">SWB007</strain>
    </source>
</reference>
<dbReference type="RefSeq" id="WP_106094440.1">
    <property type="nucleotide sequence ID" value="NZ_PVNL01000139.1"/>
</dbReference>
<gene>
    <name evidence="3" type="ORF">ENSA7_76760</name>
</gene>
<protein>
    <submittedName>
        <fullName evidence="3">Putative F0F1-ATPase subunit</fullName>
    </submittedName>
</protein>
<dbReference type="EMBL" id="PVNL01000139">
    <property type="protein sequence ID" value="PRP94853.1"/>
    <property type="molecule type" value="Genomic_DNA"/>
</dbReference>
<feature type="compositionally biased region" description="Basic and acidic residues" evidence="1">
    <location>
        <begin position="15"/>
        <end position="24"/>
    </location>
</feature>